<name>A0A6C0CKD8_9ZZZZ</name>
<dbReference type="SUPFAM" id="SSF48403">
    <property type="entry name" value="Ankyrin repeat"/>
    <property type="match status" value="2"/>
</dbReference>
<dbReference type="PROSITE" id="PS50297">
    <property type="entry name" value="ANK_REP_REGION"/>
    <property type="match status" value="1"/>
</dbReference>
<evidence type="ECO:0000256" key="1">
    <source>
        <dbReference type="ARBA" id="ARBA00022737"/>
    </source>
</evidence>
<proteinExistence type="predicted"/>
<dbReference type="AlphaFoldDB" id="A0A6C0CKD8"/>
<sequence>MSKKAELQAALTATEGATDSVADAEGAESYPEIDSELQIEGFYQYLNTFPESIPDCITWLRDNYYEEESAMLLKRYNSIILKKDSYDELLKFQNFIVGNSVEWRDFFSNAESSLVLHVLNNLFDSNTVPKILSPINKWKLIHYAAKYHNINVIKKVVELGGDPNDKTKFGFKPLNTASKYNNSVEIVRYLVNKCGCDVNTTTNNDYTPLLGACHNDKDSDGNILEELVKLGAKINVITNKKSNALHLCSTKTSRSAKLNWLLNNTSIKSLINQKNKCGSTPLLLAAKNHNCVAVRLLLDHGALPNIKNNHGETALNALCKTVKNSEFITLNIVDDLIESGNKLNISDIDNKNILHSLCENGSHHLLEYLLAKHPTLKDELFTFDDDQCRPIDLAAKSGRWPCVHICLDYMRTYNYTLDILFAQ</sequence>
<dbReference type="InterPro" id="IPR002110">
    <property type="entry name" value="Ankyrin_rpt"/>
</dbReference>
<dbReference type="PROSITE" id="PS50088">
    <property type="entry name" value="ANK_REPEAT"/>
    <property type="match status" value="1"/>
</dbReference>
<reference evidence="3" key="1">
    <citation type="journal article" date="2020" name="Nature">
        <title>Giant virus diversity and host interactions through global metagenomics.</title>
        <authorList>
            <person name="Schulz F."/>
            <person name="Roux S."/>
            <person name="Paez-Espino D."/>
            <person name="Jungbluth S."/>
            <person name="Walsh D.A."/>
            <person name="Denef V.J."/>
            <person name="McMahon K.D."/>
            <person name="Konstantinidis K.T."/>
            <person name="Eloe-Fadrosh E.A."/>
            <person name="Kyrpides N.C."/>
            <person name="Woyke T."/>
        </authorList>
    </citation>
    <scope>NUCLEOTIDE SEQUENCE</scope>
    <source>
        <strain evidence="3">GVMAG-M-3300021343-4</strain>
    </source>
</reference>
<dbReference type="EMBL" id="MN739437">
    <property type="protein sequence ID" value="QHT04763.1"/>
    <property type="molecule type" value="Genomic_DNA"/>
</dbReference>
<dbReference type="Gene3D" id="1.25.40.20">
    <property type="entry name" value="Ankyrin repeat-containing domain"/>
    <property type="match status" value="2"/>
</dbReference>
<keyword evidence="2" id="KW-0040">ANK repeat</keyword>
<evidence type="ECO:0000256" key="2">
    <source>
        <dbReference type="ARBA" id="ARBA00023043"/>
    </source>
</evidence>
<organism evidence="3">
    <name type="scientific">viral metagenome</name>
    <dbReference type="NCBI Taxonomy" id="1070528"/>
    <lineage>
        <taxon>unclassified sequences</taxon>
        <taxon>metagenomes</taxon>
        <taxon>organismal metagenomes</taxon>
    </lineage>
</organism>
<dbReference type="PANTHER" id="PTHR24198:SF165">
    <property type="entry name" value="ANKYRIN REPEAT-CONTAINING PROTEIN-RELATED"/>
    <property type="match status" value="1"/>
</dbReference>
<dbReference type="InterPro" id="IPR036770">
    <property type="entry name" value="Ankyrin_rpt-contain_sf"/>
</dbReference>
<accession>A0A6C0CKD8</accession>
<dbReference type="PANTHER" id="PTHR24198">
    <property type="entry name" value="ANKYRIN REPEAT AND PROTEIN KINASE DOMAIN-CONTAINING PROTEIN"/>
    <property type="match status" value="1"/>
</dbReference>
<dbReference type="Pfam" id="PF13857">
    <property type="entry name" value="Ank_5"/>
    <property type="match status" value="1"/>
</dbReference>
<dbReference type="Pfam" id="PF12796">
    <property type="entry name" value="Ank_2"/>
    <property type="match status" value="1"/>
</dbReference>
<dbReference type="SMART" id="SM00248">
    <property type="entry name" value="ANK"/>
    <property type="match status" value="7"/>
</dbReference>
<keyword evidence="1" id="KW-0677">Repeat</keyword>
<protein>
    <submittedName>
        <fullName evidence="3">Uncharacterized protein</fullName>
    </submittedName>
</protein>
<evidence type="ECO:0000313" key="3">
    <source>
        <dbReference type="EMBL" id="QHT04763.1"/>
    </source>
</evidence>